<dbReference type="EMBL" id="JAAGNX010000003">
    <property type="protein sequence ID" value="NDV63059.1"/>
    <property type="molecule type" value="Genomic_DNA"/>
</dbReference>
<keyword evidence="3" id="KW-1185">Reference proteome</keyword>
<reference evidence="2 3" key="1">
    <citation type="submission" date="2020-02" db="EMBL/GenBank/DDBJ databases">
        <title>Albibacoteraceae fam. nov., the first described family within the subdivision 4 Verrucomicrobia.</title>
        <authorList>
            <person name="Xi F."/>
        </authorList>
    </citation>
    <scope>NUCLEOTIDE SEQUENCE [LARGE SCALE GENOMIC DNA]</scope>
    <source>
        <strain evidence="2 3">CK1056</strain>
    </source>
</reference>
<keyword evidence="1" id="KW-0812">Transmembrane</keyword>
<sequence length="158" mass="17515">MNEETRNRLTAWFDGELPADAGIEALLEKDPKARAYIEELQQMREALAGAHTQSNHPVPEWASVQARLDEDASQKPFRLLTFPRALGAVAAVMVLGMALWIPFRQASISQSTAQPELMVNSVEMVETDLEGVTPVVYLDQPSGWTVVWVLEDEDPVGI</sequence>
<comment type="caution">
    <text evidence="2">The sequence shown here is derived from an EMBL/GenBank/DDBJ whole genome shotgun (WGS) entry which is preliminary data.</text>
</comment>
<evidence type="ECO:0000313" key="2">
    <source>
        <dbReference type="EMBL" id="NDV63059.1"/>
    </source>
</evidence>
<accession>A0A6B2M4B1</accession>
<feature type="transmembrane region" description="Helical" evidence="1">
    <location>
        <begin position="85"/>
        <end position="103"/>
    </location>
</feature>
<evidence type="ECO:0000313" key="3">
    <source>
        <dbReference type="Proteomes" id="UP000478417"/>
    </source>
</evidence>
<name>A0A6B2M4B1_9BACT</name>
<keyword evidence="1" id="KW-1133">Transmembrane helix</keyword>
<proteinExistence type="predicted"/>
<organism evidence="2 3">
    <name type="scientific">Oceanipulchritudo coccoides</name>
    <dbReference type="NCBI Taxonomy" id="2706888"/>
    <lineage>
        <taxon>Bacteria</taxon>
        <taxon>Pseudomonadati</taxon>
        <taxon>Verrucomicrobiota</taxon>
        <taxon>Opitutia</taxon>
        <taxon>Puniceicoccales</taxon>
        <taxon>Oceanipulchritudinaceae</taxon>
        <taxon>Oceanipulchritudo</taxon>
    </lineage>
</organism>
<evidence type="ECO:0000256" key="1">
    <source>
        <dbReference type="SAM" id="Phobius"/>
    </source>
</evidence>
<dbReference type="Proteomes" id="UP000478417">
    <property type="component" value="Unassembled WGS sequence"/>
</dbReference>
<gene>
    <name evidence="2" type="ORF">G0Q06_11395</name>
</gene>
<protein>
    <submittedName>
        <fullName evidence="2">Uncharacterized protein</fullName>
    </submittedName>
</protein>
<keyword evidence="1" id="KW-0472">Membrane</keyword>
<dbReference type="AlphaFoldDB" id="A0A6B2M4B1"/>
<dbReference type="RefSeq" id="WP_163966037.1">
    <property type="nucleotide sequence ID" value="NZ_JAAGNX010000003.1"/>
</dbReference>